<evidence type="ECO:0000313" key="1">
    <source>
        <dbReference type="EMBL" id="GAJ18214.1"/>
    </source>
</evidence>
<gene>
    <name evidence="1" type="ORF">S12H4_61133</name>
</gene>
<organism evidence="1">
    <name type="scientific">marine sediment metagenome</name>
    <dbReference type="NCBI Taxonomy" id="412755"/>
    <lineage>
        <taxon>unclassified sequences</taxon>
        <taxon>metagenomes</taxon>
        <taxon>ecological metagenomes</taxon>
    </lineage>
</organism>
<dbReference type="EMBL" id="BARW01040470">
    <property type="protein sequence ID" value="GAJ18214.1"/>
    <property type="molecule type" value="Genomic_DNA"/>
</dbReference>
<feature type="non-terminal residue" evidence="1">
    <location>
        <position position="123"/>
    </location>
</feature>
<reference evidence="1" key="1">
    <citation type="journal article" date="2014" name="Front. Microbiol.">
        <title>High frequency of phylogenetically diverse reductive dehalogenase-homologous genes in deep subseafloor sedimentary metagenomes.</title>
        <authorList>
            <person name="Kawai M."/>
            <person name="Futagami T."/>
            <person name="Toyoda A."/>
            <person name="Takaki Y."/>
            <person name="Nishi S."/>
            <person name="Hori S."/>
            <person name="Arai W."/>
            <person name="Tsubouchi T."/>
            <person name="Morono Y."/>
            <person name="Uchiyama I."/>
            <person name="Ito T."/>
            <person name="Fujiyama A."/>
            <person name="Inagaki F."/>
            <person name="Takami H."/>
        </authorList>
    </citation>
    <scope>NUCLEOTIDE SEQUENCE</scope>
    <source>
        <strain evidence="1">Expedition CK06-06</strain>
    </source>
</reference>
<comment type="caution">
    <text evidence="1">The sequence shown here is derived from an EMBL/GenBank/DDBJ whole genome shotgun (WGS) entry which is preliminary data.</text>
</comment>
<sequence length="123" mass="13814">TPAGLPRPGDRLLLSPDTQFAIGPKRRRKIAKHKRCPCEAFALADSTYTANPRVHKVWRAACRGSALSPYDYFMRINLKRLMLGIKGVLQPPPRRPMTTYLLGEGDFGPPDLCKFCAVDTVRF</sequence>
<dbReference type="AlphaFoldDB" id="X1UL07"/>
<feature type="non-terminal residue" evidence="1">
    <location>
        <position position="1"/>
    </location>
</feature>
<accession>X1UL07</accession>
<protein>
    <submittedName>
        <fullName evidence="1">Uncharacterized protein</fullName>
    </submittedName>
</protein>
<proteinExistence type="predicted"/>
<name>X1UL07_9ZZZZ</name>